<evidence type="ECO:0000313" key="3">
    <source>
        <dbReference type="Ensembl" id="ENSNPEP00000008645.1"/>
    </source>
</evidence>
<name>A0A8C6Z9R4_NOTPE</name>
<feature type="region of interest" description="Disordered" evidence="1">
    <location>
        <begin position="36"/>
        <end position="60"/>
    </location>
</feature>
<feature type="transmembrane region" description="Helical" evidence="2">
    <location>
        <begin position="71"/>
        <end position="92"/>
    </location>
</feature>
<dbReference type="InterPro" id="IPR016187">
    <property type="entry name" value="CTDL_fold"/>
</dbReference>
<organism evidence="3 4">
    <name type="scientific">Nothoprocta perdicaria</name>
    <name type="common">Chilean tinamou</name>
    <name type="synonym">Crypturus perdicarius</name>
    <dbReference type="NCBI Taxonomy" id="30464"/>
    <lineage>
        <taxon>Eukaryota</taxon>
        <taxon>Metazoa</taxon>
        <taxon>Chordata</taxon>
        <taxon>Craniata</taxon>
        <taxon>Vertebrata</taxon>
        <taxon>Euteleostomi</taxon>
        <taxon>Archelosauria</taxon>
        <taxon>Archosauria</taxon>
        <taxon>Dinosauria</taxon>
        <taxon>Saurischia</taxon>
        <taxon>Theropoda</taxon>
        <taxon>Coelurosauria</taxon>
        <taxon>Aves</taxon>
        <taxon>Palaeognathae</taxon>
        <taxon>Tinamiformes</taxon>
        <taxon>Tinamidae</taxon>
        <taxon>Nothoprocta</taxon>
    </lineage>
</organism>
<dbReference type="InterPro" id="IPR039689">
    <property type="entry name" value="CD72"/>
</dbReference>
<reference evidence="3" key="1">
    <citation type="submission" date="2025-08" db="UniProtKB">
        <authorList>
            <consortium name="Ensembl"/>
        </authorList>
    </citation>
    <scope>IDENTIFICATION</scope>
</reference>
<accession>A0A8C6Z9R4</accession>
<sequence length="315" mass="34829">MAESVVYADLRFAQVPAGRSSPCQVLETALCEDEADSPYENVQPGKAPAGPGTQGAQPAPGPWYQRRSVPAGLLGACLLLLATLLTLGLCYWQVTRRQQEASHAHAAERGRLSEQVSTQLELEQMDLELVRAREELQHAWLEGNSSRRELGHRNAELERVSGALGMVEKELQDVQGKLNASESTVSSLHTCMQTECCPSGWVLFKGKCLFISLEKKTWRESKTACEWKSALLLMQEPWESWELTTGLGQGGSKAGCPAPLTCPFPSRLPSYFLCGLADSRKIWQYRCSDRHAWVCEKAPGLSKTFNMWLPSFAKG</sequence>
<evidence type="ECO:0000313" key="4">
    <source>
        <dbReference type="Proteomes" id="UP000694420"/>
    </source>
</evidence>
<keyword evidence="4" id="KW-1185">Reference proteome</keyword>
<feature type="compositionally biased region" description="Low complexity" evidence="1">
    <location>
        <begin position="43"/>
        <end position="58"/>
    </location>
</feature>
<dbReference type="SUPFAM" id="SSF56436">
    <property type="entry name" value="C-type lectin-like"/>
    <property type="match status" value="1"/>
</dbReference>
<dbReference type="GO" id="GO:0004888">
    <property type="term" value="F:transmembrane signaling receptor activity"/>
    <property type="evidence" value="ECO:0007669"/>
    <property type="project" value="InterPro"/>
</dbReference>
<dbReference type="InterPro" id="IPR016186">
    <property type="entry name" value="C-type_lectin-like/link_sf"/>
</dbReference>
<dbReference type="Gene3D" id="3.10.100.10">
    <property type="entry name" value="Mannose-Binding Protein A, subunit A"/>
    <property type="match status" value="1"/>
</dbReference>
<dbReference type="Ensembl" id="ENSNPET00000008862.1">
    <property type="protein sequence ID" value="ENSNPEP00000008645.1"/>
    <property type="gene ID" value="ENSNPEG00000006504.1"/>
</dbReference>
<dbReference type="PANTHER" id="PTHR15028:SF6">
    <property type="entry name" value="B-CELL DIFFERENTIATION ANTIGEN CD72"/>
    <property type="match status" value="1"/>
</dbReference>
<dbReference type="PANTHER" id="PTHR15028">
    <property type="entry name" value="CD72-RELATED"/>
    <property type="match status" value="1"/>
</dbReference>
<dbReference type="GO" id="GO:0005886">
    <property type="term" value="C:plasma membrane"/>
    <property type="evidence" value="ECO:0007669"/>
    <property type="project" value="InterPro"/>
</dbReference>
<evidence type="ECO:0000256" key="1">
    <source>
        <dbReference type="SAM" id="MobiDB-lite"/>
    </source>
</evidence>
<keyword evidence="2" id="KW-0472">Membrane</keyword>
<evidence type="ECO:0008006" key="5">
    <source>
        <dbReference type="Google" id="ProtNLM"/>
    </source>
</evidence>
<evidence type="ECO:0000256" key="2">
    <source>
        <dbReference type="SAM" id="Phobius"/>
    </source>
</evidence>
<dbReference type="Proteomes" id="UP000694420">
    <property type="component" value="Unplaced"/>
</dbReference>
<keyword evidence="2" id="KW-0812">Transmembrane</keyword>
<keyword evidence="2" id="KW-1133">Transmembrane helix</keyword>
<protein>
    <recommendedName>
        <fullName evidence="5">CD72 protein</fullName>
    </recommendedName>
</protein>
<dbReference type="AlphaFoldDB" id="A0A8C6Z9R4"/>
<proteinExistence type="predicted"/>
<reference evidence="3" key="2">
    <citation type="submission" date="2025-09" db="UniProtKB">
        <authorList>
            <consortium name="Ensembl"/>
        </authorList>
    </citation>
    <scope>IDENTIFICATION</scope>
</reference>